<dbReference type="GO" id="GO:0006397">
    <property type="term" value="P:mRNA processing"/>
    <property type="evidence" value="ECO:0007669"/>
    <property type="project" value="UniProtKB-KW"/>
</dbReference>
<comment type="caution">
    <text evidence="4">The sequence shown here is derived from an EMBL/GenBank/DDBJ whole genome shotgun (WGS) entry which is preliminary data.</text>
</comment>
<dbReference type="Pfam" id="PF13976">
    <property type="entry name" value="gag_pre-integrs"/>
    <property type="match status" value="1"/>
</dbReference>
<evidence type="ECO:0000313" key="5">
    <source>
        <dbReference type="Proteomes" id="UP000183567"/>
    </source>
</evidence>
<sequence length="606" mass="66094">MSTLPITTDTLPNNVPKLDVKGTNWAIFSLQFQIAVEAKELWMHFDGAAPRPVGTPTAGPNGTTVLSPPDPDDLAKWQKSEILAKHLLTQHIPDSTALHVWNLTDVATMWTEIVREYTEKGTYAQTDLHTKFLESKCPSGGNVCQFLDDLCMKRDELAAVGVQIDEKDYHLTIIQSLPNHLASFASGQLATAHLYSAMKTIDPDILISLIIEELECRGHRDSRPTCSARMHDDDKAVAVTQGEHAYREHGAYRGSRRGGHFTGYSRQRPPCWNCSSREHFKADCPQPDRSMSTLANASGSAQGSAHAVADMDSDEDSIFAVDMVSDCGTNSTLPDLLTLSSDDDIVEHLALPVDDDDWFSEVGEEDEIPDCEVSAYASNSQEDAPVVELYNSGSTRHIFPYCEKFATLADIPPKTFVATNKQHFAATAMGDMVIDIPNGADMTKLTLTEVLFSPEVSYTLMSIGRLNKLGYSTTFMDGTCVIRDPAGAVIGRVAKSGCGLYRVVHDGEPSGCTNAALETVTVMELHRRLGHIAPSAACRLAEHGLVTGLKIDLSSGEHTFCKSCVYAKATRKPIAKERTGEHAQDFAGEVHTDLWGPAPVETLRGK</sequence>
<dbReference type="OrthoDB" id="3251181at2759"/>
<dbReference type="SMART" id="SM00343">
    <property type="entry name" value="ZnF_C2HC"/>
    <property type="match status" value="1"/>
</dbReference>
<dbReference type="GO" id="GO:0003676">
    <property type="term" value="F:nucleic acid binding"/>
    <property type="evidence" value="ECO:0007669"/>
    <property type="project" value="InterPro"/>
</dbReference>
<proteinExistence type="predicted"/>
<dbReference type="InterPro" id="IPR001878">
    <property type="entry name" value="Znf_CCHC"/>
</dbReference>
<dbReference type="AlphaFoldDB" id="A0A1J8QGS7"/>
<evidence type="ECO:0000259" key="3">
    <source>
        <dbReference type="PROSITE" id="PS50158"/>
    </source>
</evidence>
<dbReference type="GO" id="GO:0008270">
    <property type="term" value="F:zinc ion binding"/>
    <property type="evidence" value="ECO:0007669"/>
    <property type="project" value="UniProtKB-KW"/>
</dbReference>
<gene>
    <name evidence="4" type="ORF">AZE42_09794</name>
</gene>
<dbReference type="STRING" id="180088.A0A1J8QGS7"/>
<dbReference type="InterPro" id="IPR054722">
    <property type="entry name" value="PolX-like_BBD"/>
</dbReference>
<dbReference type="EMBL" id="LVVM01006245">
    <property type="protein sequence ID" value="OJA08610.1"/>
    <property type="molecule type" value="Genomic_DNA"/>
</dbReference>
<feature type="domain" description="CCHC-type" evidence="3">
    <location>
        <begin position="271"/>
        <end position="286"/>
    </location>
</feature>
<keyword evidence="2" id="KW-0862">Zinc</keyword>
<evidence type="ECO:0000313" key="4">
    <source>
        <dbReference type="EMBL" id="OJA08610.1"/>
    </source>
</evidence>
<dbReference type="Pfam" id="PF22936">
    <property type="entry name" value="Pol_BBD"/>
    <property type="match status" value="1"/>
</dbReference>
<dbReference type="PROSITE" id="PS50158">
    <property type="entry name" value="ZF_CCHC"/>
    <property type="match status" value="1"/>
</dbReference>
<organism evidence="4 5">
    <name type="scientific">Rhizopogon vesiculosus</name>
    <dbReference type="NCBI Taxonomy" id="180088"/>
    <lineage>
        <taxon>Eukaryota</taxon>
        <taxon>Fungi</taxon>
        <taxon>Dikarya</taxon>
        <taxon>Basidiomycota</taxon>
        <taxon>Agaricomycotina</taxon>
        <taxon>Agaricomycetes</taxon>
        <taxon>Agaricomycetidae</taxon>
        <taxon>Boletales</taxon>
        <taxon>Suillineae</taxon>
        <taxon>Rhizopogonaceae</taxon>
        <taxon>Rhizopogon</taxon>
    </lineage>
</organism>
<dbReference type="Proteomes" id="UP000183567">
    <property type="component" value="Unassembled WGS sequence"/>
</dbReference>
<reference evidence="4 5" key="1">
    <citation type="submission" date="2016-03" db="EMBL/GenBank/DDBJ databases">
        <title>Comparative genomics of the ectomycorrhizal sister species Rhizopogon vinicolor and Rhizopogon vesiculosus (Basidiomycota: Boletales) reveals a divergence of the mating type B locus.</title>
        <authorList>
            <person name="Mujic A.B."/>
            <person name="Kuo A."/>
            <person name="Tritt A."/>
            <person name="Lipzen A."/>
            <person name="Chen C."/>
            <person name="Johnson J."/>
            <person name="Sharma A."/>
            <person name="Barry K."/>
            <person name="Grigoriev I.V."/>
            <person name="Spatafora J.W."/>
        </authorList>
    </citation>
    <scope>NUCLEOTIDE SEQUENCE [LARGE SCALE GENOMIC DNA]</scope>
    <source>
        <strain evidence="4 5">AM-OR11-056</strain>
    </source>
</reference>
<keyword evidence="2" id="KW-0863">Zinc-finger</keyword>
<evidence type="ECO:0000256" key="2">
    <source>
        <dbReference type="PROSITE-ProRule" id="PRU00047"/>
    </source>
</evidence>
<dbReference type="Pfam" id="PF14223">
    <property type="entry name" value="Retrotran_gag_2"/>
    <property type="match status" value="1"/>
</dbReference>
<accession>A0A1J8QGS7</accession>
<dbReference type="SUPFAM" id="SSF57756">
    <property type="entry name" value="Retrovirus zinc finger-like domains"/>
    <property type="match status" value="1"/>
</dbReference>
<protein>
    <recommendedName>
        <fullName evidence="3">CCHC-type domain-containing protein</fullName>
    </recommendedName>
</protein>
<keyword evidence="1" id="KW-0507">mRNA processing</keyword>
<dbReference type="InterPro" id="IPR036875">
    <property type="entry name" value="Znf_CCHC_sf"/>
</dbReference>
<keyword evidence="2" id="KW-0479">Metal-binding</keyword>
<dbReference type="InterPro" id="IPR025724">
    <property type="entry name" value="GAG-pre-integrase_dom"/>
</dbReference>
<evidence type="ECO:0000256" key="1">
    <source>
        <dbReference type="ARBA" id="ARBA00022664"/>
    </source>
</evidence>
<name>A0A1J8QGS7_9AGAM</name>
<keyword evidence="5" id="KW-1185">Reference proteome</keyword>